<protein>
    <submittedName>
        <fullName evidence="1">Uncharacterized protein</fullName>
    </submittedName>
</protein>
<accession>A0A1Y1SID2</accession>
<dbReference type="RefSeq" id="WP_083560022.1">
    <property type="nucleotide sequence ID" value="NZ_AQQV01000001.1"/>
</dbReference>
<dbReference type="Proteomes" id="UP000192342">
    <property type="component" value="Unassembled WGS sequence"/>
</dbReference>
<gene>
    <name evidence="1" type="ORF">ATO7_04755</name>
</gene>
<dbReference type="EMBL" id="AQQV01000001">
    <property type="protein sequence ID" value="ORE89160.1"/>
    <property type="molecule type" value="Genomic_DNA"/>
</dbReference>
<proteinExistence type="predicted"/>
<dbReference type="STRING" id="1317117.ATO7_04755"/>
<comment type="caution">
    <text evidence="1">The sequence shown here is derived from an EMBL/GenBank/DDBJ whole genome shotgun (WGS) entry which is preliminary data.</text>
</comment>
<sequence>MSSEKDILQQLDSTINAIEEHRDWRSKQRAEEEAKLRAAWQQLLDAATQLRGKLKDNPKLRYFSIARDGSEIAISFRTNAASSNLMSFYRDHPEGMYNTTLAIWCREPGRDDRRFQSADDAIQLMVRHCAGNLAS</sequence>
<reference evidence="1 2" key="1">
    <citation type="submission" date="2013-04" db="EMBL/GenBank/DDBJ databases">
        <title>Oceanococcus atlanticus 22II-S10r2 Genome Sequencing.</title>
        <authorList>
            <person name="Lai Q."/>
            <person name="Li G."/>
            <person name="Shao Z."/>
        </authorList>
    </citation>
    <scope>NUCLEOTIDE SEQUENCE [LARGE SCALE GENOMIC DNA]</scope>
    <source>
        <strain evidence="1 2">22II-S10r2</strain>
    </source>
</reference>
<keyword evidence="2" id="KW-1185">Reference proteome</keyword>
<dbReference type="AlphaFoldDB" id="A0A1Y1SID2"/>
<evidence type="ECO:0000313" key="1">
    <source>
        <dbReference type="EMBL" id="ORE89160.1"/>
    </source>
</evidence>
<evidence type="ECO:0000313" key="2">
    <source>
        <dbReference type="Proteomes" id="UP000192342"/>
    </source>
</evidence>
<name>A0A1Y1SID2_9GAMM</name>
<dbReference type="OrthoDB" id="9815482at2"/>
<organism evidence="1 2">
    <name type="scientific">Oceanococcus atlanticus</name>
    <dbReference type="NCBI Taxonomy" id="1317117"/>
    <lineage>
        <taxon>Bacteria</taxon>
        <taxon>Pseudomonadati</taxon>
        <taxon>Pseudomonadota</taxon>
        <taxon>Gammaproteobacteria</taxon>
        <taxon>Chromatiales</taxon>
        <taxon>Oceanococcaceae</taxon>
        <taxon>Oceanococcus</taxon>
    </lineage>
</organism>